<dbReference type="SMART" id="SM00260">
    <property type="entry name" value="CheW"/>
    <property type="match status" value="1"/>
</dbReference>
<organism evidence="3 4">
    <name type="scientific">Desulfocicer vacuolatum DSM 3385</name>
    <dbReference type="NCBI Taxonomy" id="1121400"/>
    <lineage>
        <taxon>Bacteria</taxon>
        <taxon>Pseudomonadati</taxon>
        <taxon>Thermodesulfobacteriota</taxon>
        <taxon>Desulfobacteria</taxon>
        <taxon>Desulfobacterales</taxon>
        <taxon>Desulfobacteraceae</taxon>
        <taxon>Desulfocicer</taxon>
    </lineage>
</organism>
<dbReference type="PROSITE" id="PS50851">
    <property type="entry name" value="CHEW"/>
    <property type="match status" value="1"/>
</dbReference>
<dbReference type="PANTHER" id="PTHR22617">
    <property type="entry name" value="CHEMOTAXIS SENSOR HISTIDINE KINASE-RELATED"/>
    <property type="match status" value="1"/>
</dbReference>
<evidence type="ECO:0000313" key="4">
    <source>
        <dbReference type="Proteomes" id="UP000192418"/>
    </source>
</evidence>
<name>A0A1W2AL06_9BACT</name>
<feature type="region of interest" description="Disordered" evidence="1">
    <location>
        <begin position="1"/>
        <end position="26"/>
    </location>
</feature>
<dbReference type="OrthoDB" id="9790406at2"/>
<evidence type="ECO:0000313" key="3">
    <source>
        <dbReference type="EMBL" id="SMC61131.1"/>
    </source>
</evidence>
<proteinExistence type="predicted"/>
<sequence length="171" mass="19016">MSDIQKDQTRQDAVQDKDVENHPSDSSNEKIEIVIFSMARRYFAFKGAEVREILPHTPVTQVPGCPRTIRGIINVRGVIESVVNLHDLLEMDDAPIGASTRFILAQCEDILSGIQVESVEDVLSIDPCRIKPVISTLPAATRKYALGGGELYKDHYVVLLSVKKIFAELIK</sequence>
<gene>
    <name evidence="3" type="ORF">SAMN02746065_105172</name>
</gene>
<dbReference type="InterPro" id="IPR039315">
    <property type="entry name" value="CheW"/>
</dbReference>
<dbReference type="Gene3D" id="2.40.50.180">
    <property type="entry name" value="CheA-289, Domain 4"/>
    <property type="match status" value="1"/>
</dbReference>
<dbReference type="InterPro" id="IPR036061">
    <property type="entry name" value="CheW-like_dom_sf"/>
</dbReference>
<dbReference type="SUPFAM" id="SSF50341">
    <property type="entry name" value="CheW-like"/>
    <property type="match status" value="1"/>
</dbReference>
<feature type="domain" description="CheW-like" evidence="2">
    <location>
        <begin position="30"/>
        <end position="171"/>
    </location>
</feature>
<dbReference type="InterPro" id="IPR002545">
    <property type="entry name" value="CheW-lke_dom"/>
</dbReference>
<dbReference type="RefSeq" id="WP_084067748.1">
    <property type="nucleotide sequence ID" value="NZ_FWXY01000005.1"/>
</dbReference>
<dbReference type="AlphaFoldDB" id="A0A1W2AL06"/>
<dbReference type="Proteomes" id="UP000192418">
    <property type="component" value="Unassembled WGS sequence"/>
</dbReference>
<evidence type="ECO:0000259" key="2">
    <source>
        <dbReference type="PROSITE" id="PS50851"/>
    </source>
</evidence>
<dbReference type="GO" id="GO:0006935">
    <property type="term" value="P:chemotaxis"/>
    <property type="evidence" value="ECO:0007669"/>
    <property type="project" value="InterPro"/>
</dbReference>
<dbReference type="Pfam" id="PF01584">
    <property type="entry name" value="CheW"/>
    <property type="match status" value="1"/>
</dbReference>
<dbReference type="EMBL" id="FWXY01000005">
    <property type="protein sequence ID" value="SMC61131.1"/>
    <property type="molecule type" value="Genomic_DNA"/>
</dbReference>
<dbReference type="GO" id="GO:0007165">
    <property type="term" value="P:signal transduction"/>
    <property type="evidence" value="ECO:0007669"/>
    <property type="project" value="InterPro"/>
</dbReference>
<evidence type="ECO:0000256" key="1">
    <source>
        <dbReference type="SAM" id="MobiDB-lite"/>
    </source>
</evidence>
<accession>A0A1W2AL06</accession>
<dbReference type="Gene3D" id="2.30.30.40">
    <property type="entry name" value="SH3 Domains"/>
    <property type="match status" value="1"/>
</dbReference>
<dbReference type="STRING" id="1121400.SAMN02746065_105172"/>
<dbReference type="PANTHER" id="PTHR22617:SF23">
    <property type="entry name" value="CHEMOTAXIS PROTEIN CHEW"/>
    <property type="match status" value="1"/>
</dbReference>
<reference evidence="3 4" key="1">
    <citation type="submission" date="2017-04" db="EMBL/GenBank/DDBJ databases">
        <authorList>
            <person name="Afonso C.L."/>
            <person name="Miller P.J."/>
            <person name="Scott M.A."/>
            <person name="Spackman E."/>
            <person name="Goraichik I."/>
            <person name="Dimitrov K.M."/>
            <person name="Suarez D.L."/>
            <person name="Swayne D.E."/>
        </authorList>
    </citation>
    <scope>NUCLEOTIDE SEQUENCE [LARGE SCALE GENOMIC DNA]</scope>
    <source>
        <strain evidence="3 4">DSM 3385</strain>
    </source>
</reference>
<keyword evidence="4" id="KW-1185">Reference proteome</keyword>
<protein>
    <submittedName>
        <fullName evidence="3">Purine-binding chemotaxis protein CheW</fullName>
    </submittedName>
</protein>
<dbReference type="GO" id="GO:0005829">
    <property type="term" value="C:cytosol"/>
    <property type="evidence" value="ECO:0007669"/>
    <property type="project" value="TreeGrafter"/>
</dbReference>